<gene>
    <name evidence="3" type="ORF">FPL14_13070</name>
</gene>
<dbReference type="KEGG" id="cchl:FPL14_13070"/>
<evidence type="ECO:0000313" key="4">
    <source>
        <dbReference type="Proteomes" id="UP000515679"/>
    </source>
</evidence>
<proteinExistence type="predicted"/>
<dbReference type="RefSeq" id="WP_182303424.1">
    <property type="nucleotide sequence ID" value="NZ_CP041969.1"/>
</dbReference>
<evidence type="ECO:0000256" key="2">
    <source>
        <dbReference type="SAM" id="Phobius"/>
    </source>
</evidence>
<organism evidence="3 4">
    <name type="scientific">Cohnella cholangitidis</name>
    <dbReference type="NCBI Taxonomy" id="2598458"/>
    <lineage>
        <taxon>Bacteria</taxon>
        <taxon>Bacillati</taxon>
        <taxon>Bacillota</taxon>
        <taxon>Bacilli</taxon>
        <taxon>Bacillales</taxon>
        <taxon>Paenibacillaceae</taxon>
        <taxon>Cohnella</taxon>
    </lineage>
</organism>
<keyword evidence="2" id="KW-0472">Membrane</keyword>
<dbReference type="Proteomes" id="UP000515679">
    <property type="component" value="Chromosome"/>
</dbReference>
<feature type="region of interest" description="Disordered" evidence="1">
    <location>
        <begin position="41"/>
        <end position="83"/>
    </location>
</feature>
<dbReference type="Pfam" id="PF03929">
    <property type="entry name" value="PepSY_TM"/>
    <property type="match status" value="1"/>
</dbReference>
<dbReference type="EMBL" id="CP041969">
    <property type="protein sequence ID" value="QMV42023.1"/>
    <property type="molecule type" value="Genomic_DNA"/>
</dbReference>
<protein>
    <submittedName>
        <fullName evidence="3">PepSY domain-containing protein</fullName>
    </submittedName>
</protein>
<feature type="transmembrane region" description="Helical" evidence="2">
    <location>
        <begin position="105"/>
        <end position="128"/>
    </location>
</feature>
<accession>A0A7G5BYI9</accession>
<name>A0A7G5BYI9_9BACL</name>
<reference evidence="3 4" key="1">
    <citation type="submission" date="2019-07" db="EMBL/GenBank/DDBJ databases">
        <authorList>
            <person name="Kim J.K."/>
            <person name="Cheong H.-M."/>
            <person name="Choi Y."/>
            <person name="Hwang K.J."/>
            <person name="Lee S."/>
            <person name="Choi C."/>
        </authorList>
    </citation>
    <scope>NUCLEOTIDE SEQUENCE [LARGE SCALE GENOMIC DNA]</scope>
    <source>
        <strain evidence="3 4">KS 22</strain>
    </source>
</reference>
<keyword evidence="2" id="KW-1133">Transmembrane helix</keyword>
<evidence type="ECO:0000313" key="3">
    <source>
        <dbReference type="EMBL" id="QMV42023.1"/>
    </source>
</evidence>
<feature type="transmembrane region" description="Helical" evidence="2">
    <location>
        <begin position="7"/>
        <end position="30"/>
    </location>
</feature>
<dbReference type="InterPro" id="IPR005625">
    <property type="entry name" value="PepSY-ass_TM"/>
</dbReference>
<evidence type="ECO:0000256" key="1">
    <source>
        <dbReference type="SAM" id="MobiDB-lite"/>
    </source>
</evidence>
<keyword evidence="2" id="KW-0812">Transmembrane</keyword>
<dbReference type="AlphaFoldDB" id="A0A7G5BYI9"/>
<keyword evidence="4" id="KW-1185">Reference proteome</keyword>
<sequence length="148" mass="15724">MKKTRTLHLWIGLICSVFILLQSITGLLLLNESWFTGGRDGGGPPGFARMEQSQSYNSGDAGAESIGEPNDPQGRMPMGQGGEGSNSGIAFIKNLHKGQIGGTDITILLDITAIGMIVLTLTGIALSIKTLRAQSKSRQKRRQAENAA</sequence>